<evidence type="ECO:0000313" key="6">
    <source>
        <dbReference type="EMBL" id="MBB5868286.1"/>
    </source>
</evidence>
<keyword evidence="4" id="KW-0472">Membrane</keyword>
<evidence type="ECO:0000256" key="2">
    <source>
        <dbReference type="ARBA" id="ARBA00022777"/>
    </source>
</evidence>
<keyword evidence="3" id="KW-0902">Two-component regulatory system</keyword>
<dbReference type="EMBL" id="JACHMN010000002">
    <property type="protein sequence ID" value="MBB5868286.1"/>
    <property type="molecule type" value="Genomic_DNA"/>
</dbReference>
<organism evidence="6 7">
    <name type="scientific">Allocatelliglobosispora scoriae</name>
    <dbReference type="NCBI Taxonomy" id="643052"/>
    <lineage>
        <taxon>Bacteria</taxon>
        <taxon>Bacillati</taxon>
        <taxon>Actinomycetota</taxon>
        <taxon>Actinomycetes</taxon>
        <taxon>Micromonosporales</taxon>
        <taxon>Micromonosporaceae</taxon>
        <taxon>Allocatelliglobosispora</taxon>
    </lineage>
</organism>
<feature type="transmembrane region" description="Helical" evidence="4">
    <location>
        <begin position="115"/>
        <end position="148"/>
    </location>
</feature>
<protein>
    <submittedName>
        <fullName evidence="6">Signal transduction histidine kinase</fullName>
    </submittedName>
</protein>
<evidence type="ECO:0000256" key="4">
    <source>
        <dbReference type="SAM" id="Phobius"/>
    </source>
</evidence>
<dbReference type="CDD" id="cd16917">
    <property type="entry name" value="HATPase_UhpB-NarQ-NarX-like"/>
    <property type="match status" value="1"/>
</dbReference>
<keyword evidence="4" id="KW-0812">Transmembrane</keyword>
<dbReference type="InterPro" id="IPR050482">
    <property type="entry name" value="Sensor_HK_TwoCompSys"/>
</dbReference>
<dbReference type="PANTHER" id="PTHR24421:SF61">
    <property type="entry name" value="OXYGEN SENSOR HISTIDINE KINASE NREB"/>
    <property type="match status" value="1"/>
</dbReference>
<evidence type="ECO:0000259" key="5">
    <source>
        <dbReference type="Pfam" id="PF02518"/>
    </source>
</evidence>
<dbReference type="SUPFAM" id="SSF55874">
    <property type="entry name" value="ATPase domain of HSP90 chaperone/DNA topoisomerase II/histidine kinase"/>
    <property type="match status" value="1"/>
</dbReference>
<dbReference type="Gene3D" id="3.30.565.10">
    <property type="entry name" value="Histidine kinase-like ATPase, C-terminal domain"/>
    <property type="match status" value="1"/>
</dbReference>
<evidence type="ECO:0000313" key="7">
    <source>
        <dbReference type="Proteomes" id="UP000587527"/>
    </source>
</evidence>
<keyword evidence="7" id="KW-1185">Reference proteome</keyword>
<evidence type="ECO:0000256" key="1">
    <source>
        <dbReference type="ARBA" id="ARBA00022679"/>
    </source>
</evidence>
<name>A0A841BM03_9ACTN</name>
<feature type="transmembrane region" description="Helical" evidence="4">
    <location>
        <begin position="49"/>
        <end position="70"/>
    </location>
</feature>
<dbReference type="InterPro" id="IPR036890">
    <property type="entry name" value="HATPase_C_sf"/>
</dbReference>
<comment type="caution">
    <text evidence="6">The sequence shown here is derived from an EMBL/GenBank/DDBJ whole genome shotgun (WGS) entry which is preliminary data.</text>
</comment>
<feature type="transmembrane region" description="Helical" evidence="4">
    <location>
        <begin position="77"/>
        <end position="95"/>
    </location>
</feature>
<keyword evidence="4" id="KW-1133">Transmembrane helix</keyword>
<dbReference type="Pfam" id="PF02518">
    <property type="entry name" value="HATPase_c"/>
    <property type="match status" value="1"/>
</dbReference>
<dbReference type="GO" id="GO:0016301">
    <property type="term" value="F:kinase activity"/>
    <property type="evidence" value="ECO:0007669"/>
    <property type="project" value="UniProtKB-KW"/>
</dbReference>
<sequence length="395" mass="41516">MHPAAATVNGARTHAELVLIKGSATLRAIQLSVGLPVLLFGGFDDFRSTTVIVGSYLSGVAWSAVMFTMALRRRRVALSWVLADLALAAIWLFTVPQMCVASCASGWQLWVVPPAVGSVTLAAIFIQVGIAAVGTVTVAVAYTAGIWANAARTVGMSADTVGMMAVNVFFMLGFGVLGWVLARLQRASAWKVDLATADAIEARAREATARARYDERTRQYDVLHQTVLTTLNKIARGGLDHRADEVRALCARDSDFLRGLMTGADDIGPGDFVGALAGVVRDKQALGLRVHSQFHALPSTLPPPAASMLLGAAREALTNVAKHAGVGEAWLTAVGEQGGVRLAVVDRGVGFDPAAKPGGRGLIRELRHSVIETGGTVDVTSGPGHGTVVEVLWKP</sequence>
<evidence type="ECO:0000256" key="3">
    <source>
        <dbReference type="ARBA" id="ARBA00023012"/>
    </source>
</evidence>
<gene>
    <name evidence="6" type="ORF">F4553_001665</name>
</gene>
<dbReference type="PANTHER" id="PTHR24421">
    <property type="entry name" value="NITRATE/NITRITE SENSOR PROTEIN NARX-RELATED"/>
    <property type="match status" value="1"/>
</dbReference>
<keyword evidence="1" id="KW-0808">Transferase</keyword>
<keyword evidence="2 6" id="KW-0418">Kinase</keyword>
<proteinExistence type="predicted"/>
<feature type="domain" description="Histidine kinase/HSP90-like ATPase" evidence="5">
    <location>
        <begin position="312"/>
        <end position="392"/>
    </location>
</feature>
<dbReference type="AlphaFoldDB" id="A0A841BM03"/>
<dbReference type="InterPro" id="IPR003594">
    <property type="entry name" value="HATPase_dom"/>
</dbReference>
<dbReference type="Proteomes" id="UP000587527">
    <property type="component" value="Unassembled WGS sequence"/>
</dbReference>
<dbReference type="GO" id="GO:0000160">
    <property type="term" value="P:phosphorelay signal transduction system"/>
    <property type="evidence" value="ECO:0007669"/>
    <property type="project" value="UniProtKB-KW"/>
</dbReference>
<accession>A0A841BM03</accession>
<reference evidence="6 7" key="1">
    <citation type="submission" date="2020-08" db="EMBL/GenBank/DDBJ databases">
        <title>Sequencing the genomes of 1000 actinobacteria strains.</title>
        <authorList>
            <person name="Klenk H.-P."/>
        </authorList>
    </citation>
    <scope>NUCLEOTIDE SEQUENCE [LARGE SCALE GENOMIC DNA]</scope>
    <source>
        <strain evidence="6 7">DSM 45362</strain>
    </source>
</reference>
<dbReference type="RefSeq" id="WP_184834104.1">
    <property type="nucleotide sequence ID" value="NZ_JACHMN010000002.1"/>
</dbReference>
<feature type="transmembrane region" description="Helical" evidence="4">
    <location>
        <begin position="160"/>
        <end position="182"/>
    </location>
</feature>